<proteinExistence type="predicted"/>
<evidence type="ECO:0000313" key="1">
    <source>
        <dbReference type="EMBL" id="GGF63676.1"/>
    </source>
</evidence>
<keyword evidence="2" id="KW-1185">Reference proteome</keyword>
<protein>
    <submittedName>
        <fullName evidence="1">Uncharacterized protein</fullName>
    </submittedName>
</protein>
<sequence length="451" mass="50233">MPRPFTRQLIALMLSSAAYAGVAYATPRANFGQLLGLIAVAFAAYFWLVRSQLPLRAALVAGLLFRLLWLPATPALSDDYHRFRWDGLLVAGGQNPYLHRPTDLLAPPAPTGNVQLQQQLTDLYPKLNSPHYFSVYPPVCQAVFGVAAWLFPHSERGFIVLLRAVLLGAECITALLLMSLLRAFGQPKHRALWYVLNPLVIVELTGNLHFEALLICGLLAAWWALTRGRWVWSAGALGLAVATKLLPLLVLPFLIRRLGWGAFLGYAAVLSLVVGGFFTPFMSLDLFSNFGRSLDLYFHTFEFNASFYYLLRAAGYWLVGYNLIATIGTGLALTAGLLLLLLAWREHQPTVASLGQTLLLALTLYYLLATTVHPWYLTPLIAFACFTPYRYSIVWSGMVWLSYAAYQTPVYSENLLLVSLEYGLVIGVLVWEVVLLKPMGWVTDAHHIRTN</sequence>
<accession>A0ACB5PQZ2</accession>
<evidence type="ECO:0000313" key="2">
    <source>
        <dbReference type="Proteomes" id="UP000605392"/>
    </source>
</evidence>
<organism evidence="1 2">
    <name type="scientific">Hymenobacter qilianensis</name>
    <dbReference type="NCBI Taxonomy" id="1385715"/>
    <lineage>
        <taxon>Bacteria</taxon>
        <taxon>Pseudomonadati</taxon>
        <taxon>Bacteroidota</taxon>
        <taxon>Cytophagia</taxon>
        <taxon>Cytophagales</taxon>
        <taxon>Hymenobacteraceae</taxon>
        <taxon>Hymenobacter</taxon>
    </lineage>
</organism>
<dbReference type="EMBL" id="BMFN01000002">
    <property type="protein sequence ID" value="GGF63676.1"/>
    <property type="molecule type" value="Genomic_DNA"/>
</dbReference>
<dbReference type="Proteomes" id="UP000605392">
    <property type="component" value="Unassembled WGS sequence"/>
</dbReference>
<gene>
    <name evidence="1" type="ORF">GCM10011375_18270</name>
</gene>
<name>A0ACB5PQZ2_9BACT</name>
<reference evidence="1 2" key="1">
    <citation type="journal article" date="2019" name="Int. J. Syst. Evol. Microbiol.">
        <title>The Global Catalogue of Microorganisms (GCM) 10K type strain sequencing project: providing services to taxonomists for standard genome sequencing and annotation.</title>
        <authorList>
            <consortium name="The Broad Institute Genomics Platform"/>
            <consortium name="The Broad Institute Genome Sequencing Center for Infectious Disease"/>
            <person name="Wu L."/>
            <person name="Ma J."/>
        </authorList>
    </citation>
    <scope>NUCLEOTIDE SEQUENCE [LARGE SCALE GENOMIC DNA]</scope>
    <source>
        <strain evidence="1 2">CGMCC 1.12720</strain>
    </source>
</reference>
<comment type="caution">
    <text evidence="1">The sequence shown here is derived from an EMBL/GenBank/DDBJ whole genome shotgun (WGS) entry which is preliminary data.</text>
</comment>